<keyword evidence="3" id="KW-0238">DNA-binding</keyword>
<dbReference type="GO" id="GO:0003700">
    <property type="term" value="F:DNA-binding transcription factor activity"/>
    <property type="evidence" value="ECO:0007669"/>
    <property type="project" value="InterPro"/>
</dbReference>
<dbReference type="SUPFAM" id="SSF46785">
    <property type="entry name" value="Winged helix' DNA-binding domain"/>
    <property type="match status" value="1"/>
</dbReference>
<dbReference type="InterPro" id="IPR000847">
    <property type="entry name" value="LysR_HTH_N"/>
</dbReference>
<dbReference type="AlphaFoldDB" id="A0A0L8L6V4"/>
<dbReference type="PANTHER" id="PTHR30346:SF28">
    <property type="entry name" value="HTH-TYPE TRANSCRIPTIONAL REGULATOR CYNR"/>
    <property type="match status" value="1"/>
</dbReference>
<dbReference type="EMBL" id="LGUP01000048">
    <property type="protein sequence ID" value="KOG33801.1"/>
    <property type="molecule type" value="Genomic_DNA"/>
</dbReference>
<dbReference type="PANTHER" id="PTHR30346">
    <property type="entry name" value="TRANSCRIPTIONAL DUAL REGULATOR HCAR-RELATED"/>
    <property type="match status" value="1"/>
</dbReference>
<dbReference type="SUPFAM" id="SSF53850">
    <property type="entry name" value="Periplasmic binding protein-like II"/>
    <property type="match status" value="1"/>
</dbReference>
<dbReference type="PRINTS" id="PR00039">
    <property type="entry name" value="HTHLYSR"/>
</dbReference>
<evidence type="ECO:0000259" key="5">
    <source>
        <dbReference type="PROSITE" id="PS50931"/>
    </source>
</evidence>
<organism evidence="6 7">
    <name type="scientific">Streptomyces viridochromogenes</name>
    <dbReference type="NCBI Taxonomy" id="1938"/>
    <lineage>
        <taxon>Bacteria</taxon>
        <taxon>Bacillati</taxon>
        <taxon>Actinomycetota</taxon>
        <taxon>Actinomycetes</taxon>
        <taxon>Kitasatosporales</taxon>
        <taxon>Streptomycetaceae</taxon>
        <taxon>Streptomyces</taxon>
    </lineage>
</organism>
<feature type="domain" description="HTH lysR-type" evidence="5">
    <location>
        <begin position="1"/>
        <end position="58"/>
    </location>
</feature>
<evidence type="ECO:0000256" key="2">
    <source>
        <dbReference type="ARBA" id="ARBA00023015"/>
    </source>
</evidence>
<evidence type="ECO:0000313" key="6">
    <source>
        <dbReference type="EMBL" id="KOG33801.1"/>
    </source>
</evidence>
<comment type="similarity">
    <text evidence="1">Belongs to the LysR transcriptional regulatory family.</text>
</comment>
<proteinExistence type="inferred from homology"/>
<dbReference type="Pfam" id="PF00126">
    <property type="entry name" value="HTH_1"/>
    <property type="match status" value="1"/>
</dbReference>
<dbReference type="OrthoDB" id="9803735at2"/>
<name>A0A0L8L6V4_STRVR</name>
<dbReference type="PATRIC" id="fig|1938.6.peg.1701"/>
<dbReference type="Gene3D" id="3.40.190.290">
    <property type="match status" value="1"/>
</dbReference>
<evidence type="ECO:0000256" key="4">
    <source>
        <dbReference type="ARBA" id="ARBA00023163"/>
    </source>
</evidence>
<protein>
    <submittedName>
        <fullName evidence="6">LysR family transcriptional regulator</fullName>
    </submittedName>
</protein>
<reference evidence="6 7" key="1">
    <citation type="submission" date="2015-06" db="EMBL/GenBank/DDBJ databases">
        <authorList>
            <person name="Hoefler B.C."/>
            <person name="Straight P.D."/>
        </authorList>
    </citation>
    <scope>NUCLEOTIDE SEQUENCE [LARGE SCALE GENOMIC DNA]</scope>
    <source>
        <strain evidence="6 7">NRRL 3427</strain>
    </source>
</reference>
<dbReference type="PROSITE" id="PS50931">
    <property type="entry name" value="HTH_LYSR"/>
    <property type="match status" value="1"/>
</dbReference>
<dbReference type="RefSeq" id="WP_033204326.1">
    <property type="nucleotide sequence ID" value="NZ_LGUP01000048.1"/>
</dbReference>
<dbReference type="GO" id="GO:0003677">
    <property type="term" value="F:DNA binding"/>
    <property type="evidence" value="ECO:0007669"/>
    <property type="project" value="UniProtKB-KW"/>
</dbReference>
<evidence type="ECO:0000256" key="3">
    <source>
        <dbReference type="ARBA" id="ARBA00023125"/>
    </source>
</evidence>
<dbReference type="InterPro" id="IPR036388">
    <property type="entry name" value="WH-like_DNA-bd_sf"/>
</dbReference>
<dbReference type="InterPro" id="IPR005119">
    <property type="entry name" value="LysR_subst-bd"/>
</dbReference>
<evidence type="ECO:0000256" key="1">
    <source>
        <dbReference type="ARBA" id="ARBA00009437"/>
    </source>
</evidence>
<keyword evidence="2" id="KW-0805">Transcription regulation</keyword>
<gene>
    <name evidence="6" type="ORF">ADK34_07770</name>
</gene>
<evidence type="ECO:0000313" key="7">
    <source>
        <dbReference type="Proteomes" id="UP000037023"/>
    </source>
</evidence>
<comment type="caution">
    <text evidence="6">The sequence shown here is derived from an EMBL/GenBank/DDBJ whole genome shotgun (WGS) entry which is preliminary data.</text>
</comment>
<dbReference type="InterPro" id="IPR036390">
    <property type="entry name" value="WH_DNA-bd_sf"/>
</dbReference>
<dbReference type="CDD" id="cd05466">
    <property type="entry name" value="PBP2_LTTR_substrate"/>
    <property type="match status" value="1"/>
</dbReference>
<sequence length="297" mass="31851">MELRVLRYFLAVVESGSVTKAAAEVHIAQPSLSRQLRGLETSLGVTLFDRTGKRMELTAAGRRFLPLARDLVTRADTALAAAGSLASGRAMRITVAAPATTITDVIAPFLATWGPEDPLVTVQAESPVRAYQALTRGADVAISSAPPRSRYAGLPVARLPVWAYVPPSHPWADRDRITIQELTGEPLIVLTLAHGTRRILDQAVQDAGSSLDIVLECDTPQVAQAMTASGHGIAVVSDDPRFGLRPLLILDRHGEPLQIRLHAAWDAGHYALRTIESFATGLARFCIEQYGPEAAGS</sequence>
<accession>A0A0L8L6V4</accession>
<dbReference type="Gene3D" id="1.10.10.10">
    <property type="entry name" value="Winged helix-like DNA-binding domain superfamily/Winged helix DNA-binding domain"/>
    <property type="match status" value="1"/>
</dbReference>
<dbReference type="FunFam" id="1.10.10.10:FF:000001">
    <property type="entry name" value="LysR family transcriptional regulator"/>
    <property type="match status" value="1"/>
</dbReference>
<dbReference type="Pfam" id="PF03466">
    <property type="entry name" value="LysR_substrate"/>
    <property type="match status" value="1"/>
</dbReference>
<dbReference type="GO" id="GO:0032993">
    <property type="term" value="C:protein-DNA complex"/>
    <property type="evidence" value="ECO:0007669"/>
    <property type="project" value="TreeGrafter"/>
</dbReference>
<dbReference type="Proteomes" id="UP000037023">
    <property type="component" value="Unassembled WGS sequence"/>
</dbReference>
<keyword evidence="4" id="KW-0804">Transcription</keyword>